<dbReference type="Pfam" id="PF13472">
    <property type="entry name" value="Lipase_GDSL_2"/>
    <property type="match status" value="1"/>
</dbReference>
<dbReference type="EMBL" id="CP138858">
    <property type="protein sequence ID" value="WPJ97842.1"/>
    <property type="molecule type" value="Genomic_DNA"/>
</dbReference>
<evidence type="ECO:0000313" key="2">
    <source>
        <dbReference type="EMBL" id="WPJ97842.1"/>
    </source>
</evidence>
<dbReference type="InterPro" id="IPR051532">
    <property type="entry name" value="Ester_Hydrolysis_Enzymes"/>
</dbReference>
<dbReference type="SUPFAM" id="SSF52266">
    <property type="entry name" value="SGNH hydrolase"/>
    <property type="match status" value="1"/>
</dbReference>
<gene>
    <name evidence="2" type="ORF">SH580_08975</name>
</gene>
<accession>A0ABZ0RQR2</accession>
<dbReference type="PANTHER" id="PTHR30383:SF5">
    <property type="entry name" value="SGNH HYDROLASE-TYPE ESTERASE DOMAIN-CONTAINING PROTEIN"/>
    <property type="match status" value="1"/>
</dbReference>
<dbReference type="RefSeq" id="WP_319834662.1">
    <property type="nucleotide sequence ID" value="NZ_CP138858.1"/>
</dbReference>
<organism evidence="2 3">
    <name type="scientific">Coraliomargarita algicola</name>
    <dbReference type="NCBI Taxonomy" id="3092156"/>
    <lineage>
        <taxon>Bacteria</taxon>
        <taxon>Pseudomonadati</taxon>
        <taxon>Verrucomicrobiota</taxon>
        <taxon>Opitutia</taxon>
        <taxon>Puniceicoccales</taxon>
        <taxon>Coraliomargaritaceae</taxon>
        <taxon>Coraliomargarita</taxon>
    </lineage>
</organism>
<evidence type="ECO:0000259" key="1">
    <source>
        <dbReference type="Pfam" id="PF13472"/>
    </source>
</evidence>
<reference evidence="2 3" key="1">
    <citation type="submission" date="2023-11" db="EMBL/GenBank/DDBJ databases">
        <title>Coraliomargarita sp. nov., isolated from marine algae.</title>
        <authorList>
            <person name="Lee J.K."/>
            <person name="Baek J.H."/>
            <person name="Kim J.M."/>
            <person name="Choi D.G."/>
            <person name="Jeon C.O."/>
        </authorList>
    </citation>
    <scope>NUCLEOTIDE SEQUENCE [LARGE SCALE GENOMIC DNA]</scope>
    <source>
        <strain evidence="2 3">J2-16</strain>
    </source>
</reference>
<evidence type="ECO:0000313" key="3">
    <source>
        <dbReference type="Proteomes" id="UP001324993"/>
    </source>
</evidence>
<keyword evidence="3" id="KW-1185">Reference proteome</keyword>
<dbReference type="InterPro" id="IPR013830">
    <property type="entry name" value="SGNH_hydro"/>
</dbReference>
<protein>
    <submittedName>
        <fullName evidence="2">GDSL-type esterase/lipase family protein</fullName>
    </submittedName>
</protein>
<name>A0ABZ0RQR2_9BACT</name>
<feature type="domain" description="SGNH hydrolase-type esterase" evidence="1">
    <location>
        <begin position="22"/>
        <end position="185"/>
    </location>
</feature>
<dbReference type="PANTHER" id="PTHR30383">
    <property type="entry name" value="THIOESTERASE 1/PROTEASE 1/LYSOPHOSPHOLIPASE L1"/>
    <property type="match status" value="1"/>
</dbReference>
<sequence length="207" mass="22970">MRYAKANASMPFPDIAEQRVIFLGDSITDNWKLDEYFPGEGFINRGIGGQVTEQMLARLRQDVIALNPSIVCFLGGTNDIALGYSNEAILSNIRSIAKQCRESGIRLIISSILPISNYHKDREARRERSKLRPPARILALNDGLRAIAVEEDADYLDLHTVLVDSSGQMPADFSSDGLHPNSKAYGTMAPYILDAIGSVRRQRFNSL</sequence>
<dbReference type="Gene3D" id="3.40.50.1110">
    <property type="entry name" value="SGNH hydrolase"/>
    <property type="match status" value="1"/>
</dbReference>
<proteinExistence type="predicted"/>
<dbReference type="Proteomes" id="UP001324993">
    <property type="component" value="Chromosome"/>
</dbReference>
<dbReference type="InterPro" id="IPR036514">
    <property type="entry name" value="SGNH_hydro_sf"/>
</dbReference>